<organism evidence="3 4">
    <name type="scientific">Ranitomeya imitator</name>
    <name type="common">mimic poison frog</name>
    <dbReference type="NCBI Taxonomy" id="111125"/>
    <lineage>
        <taxon>Eukaryota</taxon>
        <taxon>Metazoa</taxon>
        <taxon>Chordata</taxon>
        <taxon>Craniata</taxon>
        <taxon>Vertebrata</taxon>
        <taxon>Euteleostomi</taxon>
        <taxon>Amphibia</taxon>
        <taxon>Batrachia</taxon>
        <taxon>Anura</taxon>
        <taxon>Neobatrachia</taxon>
        <taxon>Hyloidea</taxon>
        <taxon>Dendrobatidae</taxon>
        <taxon>Dendrobatinae</taxon>
        <taxon>Ranitomeya</taxon>
    </lineage>
</organism>
<reference evidence="3" key="1">
    <citation type="submission" date="2023-07" db="EMBL/GenBank/DDBJ databases">
        <authorList>
            <person name="Stuckert A."/>
        </authorList>
    </citation>
    <scope>NUCLEOTIDE SEQUENCE</scope>
</reference>
<comment type="subunit">
    <text evidence="1">Component of the THO subcomplex, which is composed of THOC1, THOC2, THOC3, THOC5, THOC6 and THOC7. The THO subcomplex interacts with DDX39B to form the THO-DDX39B complex which multimerizes into a 28-subunit tetrameric assembly. Component of the transcription/export (TREX) complex at least composed of ALYREF/THOC4, DDX39B, SARNP/CIP29, CHTOP and the THO subcomplex; in the complex interacts with THOC1, THOC3, THOC5, THOC7 and DDX39B. TREX seems to have a dynamic structure involving ATP-dependent remodeling. Interacts with POLDIP3 and ZC3H11A.</text>
</comment>
<dbReference type="Pfam" id="PF11262">
    <property type="entry name" value="Tho2"/>
    <property type="match status" value="1"/>
</dbReference>
<evidence type="ECO:0000256" key="1">
    <source>
        <dbReference type="ARBA" id="ARBA00047033"/>
    </source>
</evidence>
<name>A0ABN9LMB5_9NEOB</name>
<feature type="domain" description="THO complex subunitTHOC2 C-terminal" evidence="2">
    <location>
        <begin position="4"/>
        <end position="105"/>
    </location>
</feature>
<dbReference type="InterPro" id="IPR040007">
    <property type="entry name" value="Tho2"/>
</dbReference>
<evidence type="ECO:0000313" key="4">
    <source>
        <dbReference type="Proteomes" id="UP001176940"/>
    </source>
</evidence>
<dbReference type="PANTHER" id="PTHR21597:SF0">
    <property type="entry name" value="THO COMPLEX SUBUNIT 2"/>
    <property type="match status" value="1"/>
</dbReference>
<evidence type="ECO:0000313" key="3">
    <source>
        <dbReference type="EMBL" id="CAJ0945563.1"/>
    </source>
</evidence>
<dbReference type="PANTHER" id="PTHR21597">
    <property type="entry name" value="THO2 PROTEIN"/>
    <property type="match status" value="1"/>
</dbReference>
<feature type="non-terminal residue" evidence="3">
    <location>
        <position position="1"/>
    </location>
</feature>
<evidence type="ECO:0000259" key="2">
    <source>
        <dbReference type="Pfam" id="PF11262"/>
    </source>
</evidence>
<comment type="caution">
    <text evidence="3">The sequence shown here is derived from an EMBL/GenBank/DDBJ whole genome shotgun (WGS) entry which is preliminary data.</text>
</comment>
<protein>
    <recommendedName>
        <fullName evidence="2">THO complex subunitTHOC2 C-terminal domain-containing protein</fullName>
    </recommendedName>
</protein>
<dbReference type="Proteomes" id="UP001176940">
    <property type="component" value="Unassembled WGS sequence"/>
</dbReference>
<accession>A0ABN9LMB5</accession>
<proteinExistence type="predicted"/>
<gene>
    <name evidence="3" type="ORF">RIMI_LOCUS10936876</name>
</gene>
<dbReference type="EMBL" id="CAUEEQ010024186">
    <property type="protein sequence ID" value="CAJ0945563.1"/>
    <property type="molecule type" value="Genomic_DNA"/>
</dbReference>
<dbReference type="InterPro" id="IPR021418">
    <property type="entry name" value="THO_THOC2_C"/>
</dbReference>
<keyword evidence="4" id="KW-1185">Reference proteome</keyword>
<sequence length="106" mass="12305">DCGSYPGFVTILRASNFDGGNKADQLDYENFRHVVHKWHYKLTKASVHCLETGEYTHIRNILIVLTKILPWYPKVMNLGQALERRVLKICQEEKEKRPDLYALAMG</sequence>